<dbReference type="InterPro" id="IPR004090">
    <property type="entry name" value="Chemotax_Me-accpt_rcpt"/>
</dbReference>
<dbReference type="Gene3D" id="6.10.340.10">
    <property type="match status" value="1"/>
</dbReference>
<dbReference type="PANTHER" id="PTHR43531">
    <property type="entry name" value="PROTEIN ICFG"/>
    <property type="match status" value="1"/>
</dbReference>
<name>A0A7J4ZRM2_9BACT</name>
<feature type="domain" description="Methyl-accepting transducer" evidence="6">
    <location>
        <begin position="406"/>
        <end position="642"/>
    </location>
</feature>
<dbReference type="PROSITE" id="PS50885">
    <property type="entry name" value="HAMP"/>
    <property type="match status" value="1"/>
</dbReference>
<dbReference type="EMBL" id="VZQZ01000004">
    <property type="protein sequence ID" value="KAB0665763.1"/>
    <property type="molecule type" value="Genomic_DNA"/>
</dbReference>
<dbReference type="Pfam" id="PF12729">
    <property type="entry name" value="4HB_MCP_1"/>
    <property type="match status" value="1"/>
</dbReference>
<dbReference type="AlphaFoldDB" id="A0A7J4ZRM2"/>
<dbReference type="PROSITE" id="PS50111">
    <property type="entry name" value="CHEMOTAXIS_TRANSDUC_2"/>
    <property type="match status" value="1"/>
</dbReference>
<dbReference type="InterPro" id="IPR051310">
    <property type="entry name" value="MCP_chemotaxis"/>
</dbReference>
<sequence length="762" mass="82050">MVSSYPYFPRRTARDTNRRKGGGPRTSPWRFNHKLRRARSLHNVETPLNPTSGNGFSLRAKMMLLSTAAFSGILLVAILSILLLNEVRIGGATYRTIQANNNALENIALLKSDLYQISNEMQNFMLETDVAAIDKIVTTVKRLTRDIDSKFGVVQKSVNSSEERETINKAYTIWSDYKKTLLNEVLPAAEKGDVLKASYLMTGLQTQRFNSFSTTVAAMVETLHRDVNAAEQRVATSIALKIMTTAIVGLVVISLIALLSYLITLSITRPLRACVVFAGTVAAGKLDTRLETKAGGEIGALAVTMNTMAENLQNMVSRVTTASDELTSIDNNIEKASRQVVNSAKLQEETVAETSQAVELINISIQDISNDIDKLAVSTSETSSSILEMAASIEEVAINADKLGVTVNEVSSSIIEMATSIKEIDVSIANLLDASSTTASSVAEMDATIKQVEKSAMDASAISEGVKNDAETGKQAVEEAIAGMQDIRRSSHITAEVIENLSVKANDIGAILSVIDEVAEQTNLLALNAAIIAAQAGEHGKGFAVVADEIRELSERTSSSTREIAAVIKGVQNETLRAVEAIGLAEHYISEGEKLSQRSGTALEKIVSGVQKASIQTREIARATVEQARGSQSIKEAMTSVEEMVGHIATSAREHTKGSDLISSAVECMNDLTVHVRTSTREQSRASSLIARSTEDMTSMVDQIRDACRSQGLNSAQILKAVGNIQLSSTTNAKAADLMEQAVTSLSKQIDLLEKEMDGFKI</sequence>
<organism evidence="8 9">
    <name type="scientific">Oryzomonas japonica</name>
    <dbReference type="NCBI Taxonomy" id="2603858"/>
    <lineage>
        <taxon>Bacteria</taxon>
        <taxon>Pseudomonadati</taxon>
        <taxon>Thermodesulfobacteriota</taxon>
        <taxon>Desulfuromonadia</taxon>
        <taxon>Geobacterales</taxon>
        <taxon>Geobacteraceae</taxon>
        <taxon>Oryzomonas</taxon>
    </lineage>
</organism>
<dbReference type="InterPro" id="IPR003660">
    <property type="entry name" value="HAMP_dom"/>
</dbReference>
<feature type="transmembrane region" description="Helical" evidence="5">
    <location>
        <begin position="62"/>
        <end position="85"/>
    </location>
</feature>
<dbReference type="Proteomes" id="UP000420562">
    <property type="component" value="Unassembled WGS sequence"/>
</dbReference>
<dbReference type="GO" id="GO:0005886">
    <property type="term" value="C:plasma membrane"/>
    <property type="evidence" value="ECO:0007669"/>
    <property type="project" value="TreeGrafter"/>
</dbReference>
<evidence type="ECO:0000313" key="9">
    <source>
        <dbReference type="Proteomes" id="UP000420562"/>
    </source>
</evidence>
<keyword evidence="5" id="KW-0472">Membrane</keyword>
<keyword evidence="5" id="KW-1133">Transmembrane helix</keyword>
<dbReference type="SUPFAM" id="SSF158472">
    <property type="entry name" value="HAMP domain-like"/>
    <property type="match status" value="1"/>
</dbReference>
<dbReference type="FunFam" id="1.10.287.950:FF:000024">
    <property type="entry name" value="Methyl-accepting chemotaxis sensory transducer, class 40+24H"/>
    <property type="match status" value="1"/>
</dbReference>
<evidence type="ECO:0000259" key="7">
    <source>
        <dbReference type="PROSITE" id="PS50885"/>
    </source>
</evidence>
<dbReference type="Pfam" id="PF00015">
    <property type="entry name" value="MCPsignal"/>
    <property type="match status" value="1"/>
</dbReference>
<evidence type="ECO:0000256" key="1">
    <source>
        <dbReference type="ARBA" id="ARBA00022500"/>
    </source>
</evidence>
<evidence type="ECO:0000256" key="3">
    <source>
        <dbReference type="PROSITE-ProRule" id="PRU00284"/>
    </source>
</evidence>
<dbReference type="GO" id="GO:0004888">
    <property type="term" value="F:transmembrane signaling receptor activity"/>
    <property type="evidence" value="ECO:0007669"/>
    <property type="project" value="InterPro"/>
</dbReference>
<dbReference type="GO" id="GO:0006935">
    <property type="term" value="P:chemotaxis"/>
    <property type="evidence" value="ECO:0007669"/>
    <property type="project" value="UniProtKB-KW"/>
</dbReference>
<dbReference type="CDD" id="cd06225">
    <property type="entry name" value="HAMP"/>
    <property type="match status" value="1"/>
</dbReference>
<feature type="region of interest" description="Disordered" evidence="4">
    <location>
        <begin position="1"/>
        <end position="29"/>
    </location>
</feature>
<keyword evidence="9" id="KW-1185">Reference proteome</keyword>
<evidence type="ECO:0000256" key="2">
    <source>
        <dbReference type="ARBA" id="ARBA00029447"/>
    </source>
</evidence>
<dbReference type="SUPFAM" id="SSF58104">
    <property type="entry name" value="Methyl-accepting chemotaxis protein (MCP) signaling domain"/>
    <property type="match status" value="2"/>
</dbReference>
<gene>
    <name evidence="8" type="ORF">F6V25_08595</name>
</gene>
<dbReference type="PRINTS" id="PR00260">
    <property type="entry name" value="CHEMTRNSDUCR"/>
</dbReference>
<dbReference type="SMART" id="SM00304">
    <property type="entry name" value="HAMP"/>
    <property type="match status" value="1"/>
</dbReference>
<evidence type="ECO:0000259" key="6">
    <source>
        <dbReference type="PROSITE" id="PS50111"/>
    </source>
</evidence>
<reference evidence="8 9" key="1">
    <citation type="submission" date="2019-09" db="EMBL/GenBank/DDBJ databases">
        <title>Geobacter sp. Red96, a novel strain isolated from paddy soil.</title>
        <authorList>
            <person name="Xu Z."/>
            <person name="Masuda Y."/>
            <person name="Itoh H."/>
            <person name="Senoo K."/>
        </authorList>
    </citation>
    <scope>NUCLEOTIDE SEQUENCE [LARGE SCALE GENOMIC DNA]</scope>
    <source>
        <strain evidence="8 9">Red96</strain>
    </source>
</reference>
<dbReference type="PANTHER" id="PTHR43531:SF11">
    <property type="entry name" value="METHYL-ACCEPTING CHEMOTAXIS PROTEIN 3"/>
    <property type="match status" value="1"/>
</dbReference>
<dbReference type="InterPro" id="IPR024478">
    <property type="entry name" value="HlyB_4HB_MCP"/>
</dbReference>
<feature type="domain" description="HAMP" evidence="7">
    <location>
        <begin position="265"/>
        <end position="317"/>
    </location>
</feature>
<protein>
    <submittedName>
        <fullName evidence="8">HAMP domain-containing protein</fullName>
    </submittedName>
</protein>
<dbReference type="GO" id="GO:0007165">
    <property type="term" value="P:signal transduction"/>
    <property type="evidence" value="ECO:0007669"/>
    <property type="project" value="UniProtKB-KW"/>
</dbReference>
<evidence type="ECO:0000256" key="4">
    <source>
        <dbReference type="SAM" id="MobiDB-lite"/>
    </source>
</evidence>
<keyword evidence="5" id="KW-0812">Transmembrane</keyword>
<evidence type="ECO:0000313" key="8">
    <source>
        <dbReference type="EMBL" id="KAB0665763.1"/>
    </source>
</evidence>
<proteinExistence type="inferred from homology"/>
<feature type="transmembrane region" description="Helical" evidence="5">
    <location>
        <begin position="242"/>
        <end position="263"/>
    </location>
</feature>
<keyword evidence="3" id="KW-0807">Transducer</keyword>
<comment type="caution">
    <text evidence="8">The sequence shown here is derived from an EMBL/GenBank/DDBJ whole genome shotgun (WGS) entry which is preliminary data.</text>
</comment>
<accession>A0A7J4ZRM2</accession>
<dbReference type="SMART" id="SM00283">
    <property type="entry name" value="MA"/>
    <property type="match status" value="1"/>
</dbReference>
<dbReference type="Gene3D" id="1.10.287.950">
    <property type="entry name" value="Methyl-accepting chemotaxis protein"/>
    <property type="match status" value="1"/>
</dbReference>
<comment type="similarity">
    <text evidence="2">Belongs to the methyl-accepting chemotaxis (MCP) protein family.</text>
</comment>
<dbReference type="InterPro" id="IPR004089">
    <property type="entry name" value="MCPsignal_dom"/>
</dbReference>
<dbReference type="Pfam" id="PF00672">
    <property type="entry name" value="HAMP"/>
    <property type="match status" value="1"/>
</dbReference>
<evidence type="ECO:0000256" key="5">
    <source>
        <dbReference type="SAM" id="Phobius"/>
    </source>
</evidence>
<keyword evidence="1" id="KW-0145">Chemotaxis</keyword>